<dbReference type="RefSeq" id="WP_176105971.1">
    <property type="nucleotide sequence ID" value="NZ_JAALDK010000001.1"/>
</dbReference>
<evidence type="ECO:0000313" key="2">
    <source>
        <dbReference type="EMBL" id="NUX99298.1"/>
    </source>
</evidence>
<dbReference type="EMBL" id="JAALDK010000001">
    <property type="protein sequence ID" value="NUX99298.1"/>
    <property type="molecule type" value="Genomic_DNA"/>
</dbReference>
<gene>
    <name evidence="2" type="ORF">G5S42_06080</name>
</gene>
<feature type="transmembrane region" description="Helical" evidence="1">
    <location>
        <begin position="73"/>
        <end position="91"/>
    </location>
</feature>
<dbReference type="Proteomes" id="UP000594380">
    <property type="component" value="Unassembled WGS sequence"/>
</dbReference>
<dbReference type="GeneID" id="301099909"/>
<keyword evidence="1" id="KW-1133">Transmembrane helix</keyword>
<name>A0A7Y6MYI2_9BURK</name>
<evidence type="ECO:0000256" key="1">
    <source>
        <dbReference type="SAM" id="Phobius"/>
    </source>
</evidence>
<organism evidence="2 3">
    <name type="scientific">Paraburkholderia youngii</name>
    <dbReference type="NCBI Taxonomy" id="2782701"/>
    <lineage>
        <taxon>Bacteria</taxon>
        <taxon>Pseudomonadati</taxon>
        <taxon>Pseudomonadota</taxon>
        <taxon>Betaproteobacteria</taxon>
        <taxon>Burkholderiales</taxon>
        <taxon>Burkholderiaceae</taxon>
        <taxon>Paraburkholderia</taxon>
    </lineage>
</organism>
<evidence type="ECO:0000313" key="3">
    <source>
        <dbReference type="Proteomes" id="UP000594380"/>
    </source>
</evidence>
<comment type="caution">
    <text evidence="2">The sequence shown here is derived from an EMBL/GenBank/DDBJ whole genome shotgun (WGS) entry which is preliminary data.</text>
</comment>
<sequence length="95" mass="10138">MAIERFLVYGLAAIFFVVAIARLRRSNVLKASKVQGNIVVGNQSGHLTQTYSEMAAPSGKEGPSRTAPHGDRVAWVIGIVGALIAAAQLVHDIRK</sequence>
<dbReference type="AlphaFoldDB" id="A0A7Y6MYI2"/>
<accession>A0A7Y6MYI2</accession>
<keyword evidence="1" id="KW-0812">Transmembrane</keyword>
<reference evidence="2 3" key="1">
    <citation type="submission" date="2020-02" db="EMBL/GenBank/DDBJ databases">
        <title>Paraburkholderia simonii sp. nov. and Paraburkholderia youngii sp. nov. Brazilian and Mexican Mimosa-associated rhizobia.</title>
        <authorList>
            <person name="Mavima L."/>
            <person name="Beukes C.W."/>
            <person name="Chan W.Y."/>
            <person name="Palmer M."/>
            <person name="De Meyer S.E."/>
            <person name="James E.K."/>
            <person name="Venter S.N."/>
            <person name="Steenkamp E.T."/>
        </authorList>
    </citation>
    <scope>NUCLEOTIDE SEQUENCE [LARGE SCALE GENOMIC DNA]</scope>
    <source>
        <strain evidence="2 3">JPY169</strain>
    </source>
</reference>
<feature type="transmembrane region" description="Helical" evidence="1">
    <location>
        <begin position="6"/>
        <end position="23"/>
    </location>
</feature>
<proteinExistence type="predicted"/>
<protein>
    <submittedName>
        <fullName evidence="2">Uncharacterized protein</fullName>
    </submittedName>
</protein>
<keyword evidence="1" id="KW-0472">Membrane</keyword>